<dbReference type="RefSeq" id="WP_115407361.1">
    <property type="nucleotide sequence ID" value="NZ_UGYV01000004.1"/>
</dbReference>
<evidence type="ECO:0000313" key="2">
    <source>
        <dbReference type="Proteomes" id="UP000255061"/>
    </source>
</evidence>
<reference evidence="1 2" key="1">
    <citation type="submission" date="2018-06" db="EMBL/GenBank/DDBJ databases">
        <authorList>
            <consortium name="Pathogen Informatics"/>
            <person name="Doyle S."/>
        </authorList>
    </citation>
    <scope>NUCLEOTIDE SEQUENCE [LARGE SCALE GENOMIC DNA]</scope>
    <source>
        <strain evidence="1 2">NCTC10736</strain>
    </source>
</reference>
<protein>
    <submittedName>
        <fullName evidence="1">Uncharacterized protein</fullName>
    </submittedName>
</protein>
<accession>A0A380C0A5</accession>
<organism evidence="1 2">
    <name type="scientific">Shewanella morhuae</name>
    <dbReference type="NCBI Taxonomy" id="365591"/>
    <lineage>
        <taxon>Bacteria</taxon>
        <taxon>Pseudomonadati</taxon>
        <taxon>Pseudomonadota</taxon>
        <taxon>Gammaproteobacteria</taxon>
        <taxon>Alteromonadales</taxon>
        <taxon>Shewanellaceae</taxon>
        <taxon>Shewanella</taxon>
    </lineage>
</organism>
<gene>
    <name evidence="1" type="ORF">NCTC10736_04106</name>
</gene>
<evidence type="ECO:0000313" key="1">
    <source>
        <dbReference type="EMBL" id="SUJ10437.1"/>
    </source>
</evidence>
<sequence>MDRFLVPYFLDPMVVQKIERHTRNELRVLLLAKVILKKMQLNFSRQTLAQLDKVCLDRGFSAQMQINEISSVAIRELFNREFNNTLDNEIIFQAWQYAYSLGLCPVDNFMGH</sequence>
<dbReference type="EMBL" id="UGYV01000004">
    <property type="protein sequence ID" value="SUJ10437.1"/>
    <property type="molecule type" value="Genomic_DNA"/>
</dbReference>
<name>A0A380C0A5_9GAMM</name>
<proteinExistence type="predicted"/>
<dbReference type="Proteomes" id="UP000255061">
    <property type="component" value="Unassembled WGS sequence"/>
</dbReference>
<dbReference type="AlphaFoldDB" id="A0A380C0A5"/>